<dbReference type="AlphaFoldDB" id="A0A068UIG9"/>
<dbReference type="EMBL" id="HG739115">
    <property type="protein sequence ID" value="CDP08246.1"/>
    <property type="molecule type" value="Genomic_DNA"/>
</dbReference>
<reference evidence="3" key="1">
    <citation type="journal article" date="2014" name="Science">
        <title>The coffee genome provides insight into the convergent evolution of caffeine biosynthesis.</title>
        <authorList>
            <person name="Denoeud F."/>
            <person name="Carretero-Paulet L."/>
            <person name="Dereeper A."/>
            <person name="Droc G."/>
            <person name="Guyot R."/>
            <person name="Pietrella M."/>
            <person name="Zheng C."/>
            <person name="Alberti A."/>
            <person name="Anthony F."/>
            <person name="Aprea G."/>
            <person name="Aury J.M."/>
            <person name="Bento P."/>
            <person name="Bernard M."/>
            <person name="Bocs S."/>
            <person name="Campa C."/>
            <person name="Cenci A."/>
            <person name="Combes M.C."/>
            <person name="Crouzillat D."/>
            <person name="Da Silva C."/>
            <person name="Daddiego L."/>
            <person name="De Bellis F."/>
            <person name="Dussert S."/>
            <person name="Garsmeur O."/>
            <person name="Gayraud T."/>
            <person name="Guignon V."/>
            <person name="Jahn K."/>
            <person name="Jamilloux V."/>
            <person name="Joet T."/>
            <person name="Labadie K."/>
            <person name="Lan T."/>
            <person name="Leclercq J."/>
            <person name="Lepelley M."/>
            <person name="Leroy T."/>
            <person name="Li L.T."/>
            <person name="Librado P."/>
            <person name="Lopez L."/>
            <person name="Munoz A."/>
            <person name="Noel B."/>
            <person name="Pallavicini A."/>
            <person name="Perrotta G."/>
            <person name="Poncet V."/>
            <person name="Pot D."/>
            <person name="Priyono X."/>
            <person name="Rigoreau M."/>
            <person name="Rouard M."/>
            <person name="Rozas J."/>
            <person name="Tranchant-Dubreuil C."/>
            <person name="VanBuren R."/>
            <person name="Zhang Q."/>
            <person name="Andrade A.C."/>
            <person name="Argout X."/>
            <person name="Bertrand B."/>
            <person name="de Kochko A."/>
            <person name="Graziosi G."/>
            <person name="Henry R.J."/>
            <person name="Jayarama X."/>
            <person name="Ming R."/>
            <person name="Nagai C."/>
            <person name="Rounsley S."/>
            <person name="Sankoff D."/>
            <person name="Giuliano G."/>
            <person name="Albert V.A."/>
            <person name="Wincker P."/>
            <person name="Lashermes P."/>
        </authorList>
    </citation>
    <scope>NUCLEOTIDE SEQUENCE [LARGE SCALE GENOMIC DNA]</scope>
    <source>
        <strain evidence="3">cv. DH200-94</strain>
    </source>
</reference>
<keyword evidence="1" id="KW-1133">Transmembrane helix</keyword>
<name>A0A068UIG9_COFCA</name>
<dbReference type="Proteomes" id="UP000295252">
    <property type="component" value="Chromosome X"/>
</dbReference>
<protein>
    <submittedName>
        <fullName evidence="2">Uncharacterized protein</fullName>
    </submittedName>
</protein>
<dbReference type="InterPro" id="IPR004158">
    <property type="entry name" value="DUF247_pln"/>
</dbReference>
<dbReference type="PhylomeDB" id="A0A068UIG9"/>
<dbReference type="OMA" id="ELMHVED"/>
<sequence length="472" mass="53911">MSEAELDLVPPSFVQEGARKMGEKSWIINVNDKVGHLADITETEMKDWEQHSIYRLPACVTDLNKNAYKPRAISFGPYHHGEPNLKPMEIHKERALLHFLNRSEKSLEDYIGPLREVLQDLKDAYDILDDEWLQNSDAFLELMIRDGCFMIEVLRTSFADTQTGVVDYTHNDPIFSNHGKLYMLPYIKRDMLMIENQLPMLLLKTLLAVDNQNAQTTDEESINNLILKFYFPHSRPKILGKCMHVLDAYRRILLWTDPDGQKPTQGVCKRGPDDILSARELEESGIRIRKSDSTSLNDIHFDCDTGILRLPQITVDDVSETMFLNLVAFERFHVGAGNEVTDYIFFMDEIIDNAMDVNILQRHEIIENAFGSDKAVAKLFNSLTQDVALDENSRLTAVRQAINGYCKTKWHKWRAALIQTYFRSPWALISVVAAIVLFALTIAQTAYGALQYYEGLDNSPSPPPPPPPPHRS</sequence>
<evidence type="ECO:0000313" key="3">
    <source>
        <dbReference type="Proteomes" id="UP000295252"/>
    </source>
</evidence>
<proteinExistence type="predicted"/>
<feature type="transmembrane region" description="Helical" evidence="1">
    <location>
        <begin position="426"/>
        <end position="450"/>
    </location>
</feature>
<keyword evidence="1" id="KW-0812">Transmembrane</keyword>
<dbReference type="PANTHER" id="PTHR31170:SF18">
    <property type="entry name" value="(WILD MALAYSIAN BANANA) HYPOTHETICAL PROTEIN"/>
    <property type="match status" value="1"/>
</dbReference>
<keyword evidence="3" id="KW-1185">Reference proteome</keyword>
<dbReference type="Gramene" id="CDP08246">
    <property type="protein sequence ID" value="CDP08246"/>
    <property type="gene ID" value="GSCOC_T00027015001"/>
</dbReference>
<evidence type="ECO:0000313" key="2">
    <source>
        <dbReference type="EMBL" id="CDP08246.1"/>
    </source>
</evidence>
<organism evidence="2 3">
    <name type="scientific">Coffea canephora</name>
    <name type="common">Robusta coffee</name>
    <dbReference type="NCBI Taxonomy" id="49390"/>
    <lineage>
        <taxon>Eukaryota</taxon>
        <taxon>Viridiplantae</taxon>
        <taxon>Streptophyta</taxon>
        <taxon>Embryophyta</taxon>
        <taxon>Tracheophyta</taxon>
        <taxon>Spermatophyta</taxon>
        <taxon>Magnoliopsida</taxon>
        <taxon>eudicotyledons</taxon>
        <taxon>Gunneridae</taxon>
        <taxon>Pentapetalae</taxon>
        <taxon>asterids</taxon>
        <taxon>lamiids</taxon>
        <taxon>Gentianales</taxon>
        <taxon>Rubiaceae</taxon>
        <taxon>Ixoroideae</taxon>
        <taxon>Gardenieae complex</taxon>
        <taxon>Bertiereae - Coffeeae clade</taxon>
        <taxon>Coffeeae</taxon>
        <taxon>Coffea</taxon>
    </lineage>
</organism>
<keyword evidence="1" id="KW-0472">Membrane</keyword>
<dbReference type="PANTHER" id="PTHR31170">
    <property type="entry name" value="BNAC04G53230D PROTEIN"/>
    <property type="match status" value="1"/>
</dbReference>
<gene>
    <name evidence="2" type="ORF">GSCOC_T00027015001</name>
</gene>
<dbReference type="OrthoDB" id="1846188at2759"/>
<dbReference type="STRING" id="49390.A0A068UIG9"/>
<dbReference type="Pfam" id="PF03140">
    <property type="entry name" value="DUF247"/>
    <property type="match status" value="1"/>
</dbReference>
<dbReference type="InParanoid" id="A0A068UIG9"/>
<accession>A0A068UIG9</accession>
<evidence type="ECO:0000256" key="1">
    <source>
        <dbReference type="SAM" id="Phobius"/>
    </source>
</evidence>